<evidence type="ECO:0000313" key="4">
    <source>
        <dbReference type="Proteomes" id="UP000270697"/>
    </source>
</evidence>
<evidence type="ECO:0000313" key="1">
    <source>
        <dbReference type="EMBL" id="RKT87192.1"/>
    </source>
</evidence>
<dbReference type="EMBL" id="RBXX01000002">
    <property type="protein sequence ID" value="RKT87192.1"/>
    <property type="molecule type" value="Genomic_DNA"/>
</dbReference>
<protein>
    <submittedName>
        <fullName evidence="2">Uncharacterized protein</fullName>
    </submittedName>
</protein>
<name>A0A1I4VV74_9PSEU</name>
<evidence type="ECO:0000313" key="2">
    <source>
        <dbReference type="EMBL" id="SFN05115.1"/>
    </source>
</evidence>
<dbReference type="Proteomes" id="UP000199398">
    <property type="component" value="Unassembled WGS sequence"/>
</dbReference>
<dbReference type="EMBL" id="FOUP01000002">
    <property type="protein sequence ID" value="SFN05115.1"/>
    <property type="molecule type" value="Genomic_DNA"/>
</dbReference>
<dbReference type="Proteomes" id="UP000270697">
    <property type="component" value="Unassembled WGS sequence"/>
</dbReference>
<proteinExistence type="predicted"/>
<organism evidence="2 3">
    <name type="scientific">Saccharopolyspora antimicrobica</name>
    <dbReference type="NCBI Taxonomy" id="455193"/>
    <lineage>
        <taxon>Bacteria</taxon>
        <taxon>Bacillati</taxon>
        <taxon>Actinomycetota</taxon>
        <taxon>Actinomycetes</taxon>
        <taxon>Pseudonocardiales</taxon>
        <taxon>Pseudonocardiaceae</taxon>
        <taxon>Saccharopolyspora</taxon>
    </lineage>
</organism>
<dbReference type="AlphaFoldDB" id="A0A1I4VV74"/>
<reference evidence="1 4" key="2">
    <citation type="submission" date="2018-10" db="EMBL/GenBank/DDBJ databases">
        <title>Sequencing the genomes of 1000 actinobacteria strains.</title>
        <authorList>
            <person name="Klenk H.-P."/>
        </authorList>
    </citation>
    <scope>NUCLEOTIDE SEQUENCE [LARGE SCALE GENOMIC DNA]</scope>
    <source>
        <strain evidence="1 4">DSM 45119</strain>
    </source>
</reference>
<gene>
    <name evidence="1" type="ORF">ATL45_5590</name>
    <name evidence="2" type="ORF">SAMN05421805_102397</name>
</gene>
<evidence type="ECO:0000313" key="3">
    <source>
        <dbReference type="Proteomes" id="UP000199398"/>
    </source>
</evidence>
<accession>A0A1I4VV74</accession>
<dbReference type="RefSeq" id="WP_093149072.1">
    <property type="nucleotide sequence ID" value="NZ_FOUP01000002.1"/>
</dbReference>
<reference evidence="2 3" key="1">
    <citation type="submission" date="2016-10" db="EMBL/GenBank/DDBJ databases">
        <authorList>
            <person name="de Groot N.N."/>
        </authorList>
    </citation>
    <scope>NUCLEOTIDE SEQUENCE [LARGE SCALE GENOMIC DNA]</scope>
    <source>
        <strain evidence="2 3">CPCC 201259</strain>
    </source>
</reference>
<dbReference type="STRING" id="455193.SAMN05421805_102397"/>
<keyword evidence="4" id="KW-1185">Reference proteome</keyword>
<sequence>MREYLSPDCQERVRSCAVEALTADDANTQRVVATVRVKYGLAGVFEMCSYFALLGHYEGTAPISFWDVDPAEWRPELRSLLNIYRFGLAVRNQEADAADEIFSDVVRLGTGELNSFVANLRRYARDEWKS</sequence>